<evidence type="ECO:0000259" key="2">
    <source>
        <dbReference type="Pfam" id="PF09917"/>
    </source>
</evidence>
<dbReference type="Pfam" id="PF09917">
    <property type="entry name" value="DUF2147"/>
    <property type="match status" value="1"/>
</dbReference>
<evidence type="ECO:0000256" key="1">
    <source>
        <dbReference type="SAM" id="SignalP"/>
    </source>
</evidence>
<protein>
    <recommendedName>
        <fullName evidence="2">DUF2147 domain-containing protein</fullName>
    </recommendedName>
</protein>
<dbReference type="InterPro" id="IPR019223">
    <property type="entry name" value="DUF2147"/>
</dbReference>
<dbReference type="Proteomes" id="UP000197528">
    <property type="component" value="Unassembled WGS sequence"/>
</dbReference>
<dbReference type="OrthoDB" id="9814399at2"/>
<comment type="caution">
    <text evidence="3">The sequence shown here is derived from an EMBL/GenBank/DDBJ whole genome shotgun (WGS) entry which is preliminary data.</text>
</comment>
<dbReference type="EMBL" id="NGUP01000005">
    <property type="protein sequence ID" value="OWS68898.1"/>
    <property type="molecule type" value="Genomic_DNA"/>
</dbReference>
<evidence type="ECO:0000313" key="3">
    <source>
        <dbReference type="EMBL" id="OWS68898.1"/>
    </source>
</evidence>
<feature type="chain" id="PRO_5013259350" description="DUF2147 domain-containing protein" evidence="1">
    <location>
        <begin position="25"/>
        <end position="149"/>
    </location>
</feature>
<name>A0A254PRH1_9BURK</name>
<keyword evidence="4" id="KW-1185">Reference proteome</keyword>
<keyword evidence="1" id="KW-0732">Signal</keyword>
<evidence type="ECO:0000313" key="4">
    <source>
        <dbReference type="Proteomes" id="UP000197528"/>
    </source>
</evidence>
<dbReference type="Gene3D" id="2.40.128.520">
    <property type="match status" value="1"/>
</dbReference>
<dbReference type="AlphaFoldDB" id="A0A254PRH1"/>
<feature type="domain" description="DUF2147" evidence="2">
    <location>
        <begin position="32"/>
        <end position="147"/>
    </location>
</feature>
<accession>A0A254PRH1</accession>
<reference evidence="3 4" key="1">
    <citation type="submission" date="2017-05" db="EMBL/GenBank/DDBJ databases">
        <title>Genome of Polynucleobacter sp. MWH-Feld-100.</title>
        <authorList>
            <person name="Hahn M.W."/>
        </authorList>
    </citation>
    <scope>NUCLEOTIDE SEQUENCE [LARGE SCALE GENOMIC DNA]</scope>
    <source>
        <strain evidence="3 4">MWH-Feld-100</strain>
    </source>
</reference>
<dbReference type="PANTHER" id="PTHR36919">
    <property type="entry name" value="BLR1215 PROTEIN"/>
    <property type="match status" value="1"/>
</dbReference>
<proteinExistence type="predicted"/>
<gene>
    <name evidence="3" type="ORF">CBI31_09230</name>
</gene>
<organism evidence="3 4">
    <name type="scientific">Polynucleobacter campilacus</name>
    <dbReference type="NCBI Taxonomy" id="1743163"/>
    <lineage>
        <taxon>Bacteria</taxon>
        <taxon>Pseudomonadati</taxon>
        <taxon>Pseudomonadota</taxon>
        <taxon>Betaproteobacteria</taxon>
        <taxon>Burkholderiales</taxon>
        <taxon>Burkholderiaceae</taxon>
        <taxon>Polynucleobacter</taxon>
    </lineage>
</organism>
<sequence>MKNTLLNYLFIAIMLFLGVVNAKAQTNDSIMGFWKTYDDQTNQPAAIVQISEKNGLFSGVVTKLLDPSALPTCEKCTDARKGKPVVGMEILTGLKKNADSYAGGQILDPDDGEIYRATVRLIDQGNKLDLRAYIGIPLLGRSQTWIRER</sequence>
<feature type="signal peptide" evidence="1">
    <location>
        <begin position="1"/>
        <end position="24"/>
    </location>
</feature>
<dbReference type="PANTHER" id="PTHR36919:SF3">
    <property type="entry name" value="BLL5882 PROTEIN"/>
    <property type="match status" value="1"/>
</dbReference>